<reference evidence="1 2" key="1">
    <citation type="submission" date="2010-07" db="EMBL/GenBank/DDBJ databases">
        <authorList>
            <person name="Muzny D."/>
            <person name="Qin X."/>
            <person name="Deng J."/>
            <person name="Jiang H."/>
            <person name="Liu Y."/>
            <person name="Qu J."/>
            <person name="Song X.-Z."/>
            <person name="Zhang L."/>
            <person name="Thornton R."/>
            <person name="Coyle M."/>
            <person name="Francisco L."/>
            <person name="Jackson L."/>
            <person name="Javaid M."/>
            <person name="Korchina V."/>
            <person name="Kovar C."/>
            <person name="Mata R."/>
            <person name="Mathew T."/>
            <person name="Ngo R."/>
            <person name="Nguyen L."/>
            <person name="Nguyen N."/>
            <person name="Okwuonu G."/>
            <person name="Ongeri F."/>
            <person name="Pham C."/>
            <person name="Simmons D."/>
            <person name="Wilczek-Boney K."/>
            <person name="Hale W."/>
            <person name="Jakkamsetti A."/>
            <person name="Pham P."/>
            <person name="Ruth R."/>
            <person name="San Lucas F."/>
            <person name="Warren J."/>
            <person name="Zhang J."/>
            <person name="Zhao Z."/>
            <person name="Zhou C."/>
            <person name="Zhu D."/>
            <person name="Lee S."/>
            <person name="Bess C."/>
            <person name="Blankenburg K."/>
            <person name="Forbes L."/>
            <person name="Fu Q."/>
            <person name="Gubbala S."/>
            <person name="Hirani K."/>
            <person name="Jayaseelan J.C."/>
            <person name="Lara F."/>
            <person name="Munidasa M."/>
            <person name="Palculict T."/>
            <person name="Patil S."/>
            <person name="Pu L.-L."/>
            <person name="Saada N."/>
            <person name="Tang L."/>
            <person name="Weissenberger G."/>
            <person name="Zhu Y."/>
            <person name="Hemphill L."/>
            <person name="Shang Y."/>
            <person name="Youmans B."/>
            <person name="Ayvaz T."/>
            <person name="Ross M."/>
            <person name="Santibanez J."/>
            <person name="Aqrawi P."/>
            <person name="Gross S."/>
            <person name="Joshi V."/>
            <person name="Fowler G."/>
            <person name="Nazareth L."/>
            <person name="Reid J."/>
            <person name="Worley K."/>
            <person name="Petrosino J."/>
            <person name="Highlander S."/>
            <person name="Gibbs R."/>
        </authorList>
    </citation>
    <scope>NUCLEOTIDE SEQUENCE [LARGE SCALE GENOMIC DNA]</scope>
    <source>
        <strain evidence="1 2">ATCC 13091</strain>
    </source>
</reference>
<dbReference type="EMBL" id="AEEF01000075">
    <property type="protein sequence ID" value="EFM03988.1"/>
    <property type="molecule type" value="Genomic_DNA"/>
</dbReference>
<proteinExistence type="predicted"/>
<sequence>MQDIAKNSKPVGKYAIKKHCSRVKINRQTIFSRPARNRVGAYPYEKETP</sequence>
<protein>
    <submittedName>
        <fullName evidence="1">Uncharacterized protein</fullName>
    </submittedName>
</protein>
<name>E0NAJ4_NEIM3</name>
<organism evidence="1 2">
    <name type="scientific">Neisseria meningitidis serogroup B (strain ATCC 13091 / M2091)</name>
    <dbReference type="NCBI Taxonomy" id="862513"/>
    <lineage>
        <taxon>Bacteria</taxon>
        <taxon>Pseudomonadati</taxon>
        <taxon>Pseudomonadota</taxon>
        <taxon>Betaproteobacteria</taxon>
        <taxon>Neisseriales</taxon>
        <taxon>Neisseriaceae</taxon>
        <taxon>Neisseria</taxon>
    </lineage>
</organism>
<comment type="caution">
    <text evidence="1">The sequence shown here is derived from an EMBL/GenBank/DDBJ whole genome shotgun (WGS) entry which is preliminary data.</text>
</comment>
<accession>E0NAJ4</accession>
<dbReference type="Proteomes" id="UP000005526">
    <property type="component" value="Unassembled WGS sequence"/>
</dbReference>
<evidence type="ECO:0000313" key="1">
    <source>
        <dbReference type="EMBL" id="EFM03988.1"/>
    </source>
</evidence>
<dbReference type="AlphaFoldDB" id="E0NAJ4"/>
<dbReference type="HOGENOM" id="CLU_3138102_0_0_4"/>
<gene>
    <name evidence="1" type="ORF">HMPREF0602_1526</name>
</gene>
<evidence type="ECO:0000313" key="2">
    <source>
        <dbReference type="Proteomes" id="UP000005526"/>
    </source>
</evidence>